<keyword evidence="6" id="KW-0009">Actin-binding</keyword>
<keyword evidence="3 8" id="KW-0853">WD repeat</keyword>
<feature type="compositionally biased region" description="Basic and acidic residues" evidence="11">
    <location>
        <begin position="423"/>
        <end position="451"/>
    </location>
</feature>
<feature type="compositionally biased region" description="Polar residues" evidence="11">
    <location>
        <begin position="552"/>
        <end position="579"/>
    </location>
</feature>
<gene>
    <name evidence="13" type="ORF">KGF57_002204</name>
</gene>
<evidence type="ECO:0000256" key="4">
    <source>
        <dbReference type="ARBA" id="ARBA00022737"/>
    </source>
</evidence>
<comment type="similarity">
    <text evidence="1 9">Belongs to the WD repeat coronin family.</text>
</comment>
<dbReference type="InterPro" id="IPR019775">
    <property type="entry name" value="WD40_repeat_CS"/>
</dbReference>
<evidence type="ECO:0000313" key="13">
    <source>
        <dbReference type="EMBL" id="KAI5959108.1"/>
    </source>
</evidence>
<evidence type="ECO:0000256" key="1">
    <source>
        <dbReference type="ARBA" id="ARBA00009482"/>
    </source>
</evidence>
<dbReference type="RefSeq" id="XP_051609291.1">
    <property type="nucleotide sequence ID" value="XM_051751493.1"/>
</dbReference>
<feature type="compositionally biased region" description="Acidic residues" evidence="11">
    <location>
        <begin position="511"/>
        <end position="523"/>
    </location>
</feature>
<dbReference type="InterPro" id="IPR015943">
    <property type="entry name" value="WD40/YVTN_repeat-like_dom_sf"/>
</dbReference>
<name>A0AAD5BFT4_9ASCO</name>
<sequence>MSGKFVRASKYRHVFGQGSKKELCYENLKITKNAWDSNIIQTNGKYISANWDASGGGAFAVIPVEEVGKAPDKVSLFRGHKGPVLDTAFNPFDSQEIASCSDDGKILIWKIPQDYSFHRYLDENDEIRDITEPSKVLSGHTRKVGLIEYHPCAANILASSSLDYTVKIWNTETGKDEITLQHKDLVTSFAFNYNGSLLATTSRDKKLRIWDVREGKVLSEGPGHTGAKPSRITWLGNTDRIVTTGFSKLSDRQVGVWDIQHIDNGPIGGFMVIDASSGVLVPYFDPANSILYLAGKGDGNIRYYEYDTDELYELSQYASTDPQRGFAVVPKHSVNVKENEVLRAFKTVLDTSIEPISFIVPRRSELFQSDIYPDCPSTTPALSAEEWLDGKEVNGPVLMNMEALYEGKEPSLKDSKPATNVSEVKEAKSRDLQKQKEEAGQKKEQEKKSKESSPLPLSSSPRADKSEPAKKEGQSSEKNSSLSGSPDKNVDELLQKSNEVGSLLNKVANQSDEEETSEAEESKDDGWEEVKKPETKSVSPAESKIKEDGKSETVTSAPLSTANEQENANLKLEATSTEPKPTKAENKVETPKLVNDKEKNEKDSAPSSKDKSKEEAKTASDEDKSTKPTNARPTLASTIDRLSSLVSQFESHIVKLEKANLDKDERLKALEDKIESLLKK</sequence>
<dbReference type="GO" id="GO:0030479">
    <property type="term" value="C:actin cortical patch"/>
    <property type="evidence" value="ECO:0007669"/>
    <property type="project" value="UniProtKB-ARBA"/>
</dbReference>
<feature type="repeat" description="WD" evidence="8">
    <location>
        <begin position="77"/>
        <end position="111"/>
    </location>
</feature>
<dbReference type="InterPro" id="IPR015505">
    <property type="entry name" value="Coronin"/>
</dbReference>
<dbReference type="PANTHER" id="PTHR10856">
    <property type="entry name" value="CORONIN"/>
    <property type="match status" value="1"/>
</dbReference>
<feature type="compositionally biased region" description="Low complexity" evidence="11">
    <location>
        <begin position="452"/>
        <end position="461"/>
    </location>
</feature>
<feature type="coiled-coil region" evidence="10">
    <location>
        <begin position="653"/>
        <end position="680"/>
    </location>
</feature>
<feature type="compositionally biased region" description="Basic and acidic residues" evidence="11">
    <location>
        <begin position="524"/>
        <end position="535"/>
    </location>
</feature>
<reference evidence="13 14" key="1">
    <citation type="journal article" date="2022" name="DNA Res.">
        <title>Genome analysis of five recently described species of the CUG-Ser clade uncovers Candida theae as a new hybrid lineage with pathogenic potential in the Candida parapsilosis species complex.</title>
        <authorList>
            <person name="Mixao V."/>
            <person name="Del Olmo V."/>
            <person name="Hegedusova E."/>
            <person name="Saus E."/>
            <person name="Pryszcz L."/>
            <person name="Cillingova A."/>
            <person name="Nosek J."/>
            <person name="Gabaldon T."/>
        </authorList>
    </citation>
    <scope>NUCLEOTIDE SEQUENCE [LARGE SCALE GENOMIC DNA]</scope>
    <source>
        <strain evidence="13 14">CBS 12239</strain>
    </source>
</reference>
<evidence type="ECO:0000256" key="9">
    <source>
        <dbReference type="RuleBase" id="RU280818"/>
    </source>
</evidence>
<feature type="repeat" description="WD" evidence="8">
    <location>
        <begin position="179"/>
        <end position="220"/>
    </location>
</feature>
<dbReference type="Proteomes" id="UP001204833">
    <property type="component" value="Unassembled WGS sequence"/>
</dbReference>
<evidence type="ECO:0000256" key="3">
    <source>
        <dbReference type="ARBA" id="ARBA00022574"/>
    </source>
</evidence>
<dbReference type="InterPro" id="IPR036322">
    <property type="entry name" value="WD40_repeat_dom_sf"/>
</dbReference>
<dbReference type="PROSITE" id="PS00678">
    <property type="entry name" value="WD_REPEATS_1"/>
    <property type="match status" value="2"/>
</dbReference>
<dbReference type="SMART" id="SM01167">
    <property type="entry name" value="DUF1900"/>
    <property type="match status" value="1"/>
</dbReference>
<dbReference type="Pfam" id="PF08953">
    <property type="entry name" value="DUF1899"/>
    <property type="match status" value="1"/>
</dbReference>
<dbReference type="PRINTS" id="PR00320">
    <property type="entry name" value="GPROTEINBRPT"/>
</dbReference>
<dbReference type="AlphaFoldDB" id="A0AAD5BFT4"/>
<evidence type="ECO:0000256" key="10">
    <source>
        <dbReference type="SAM" id="Coils"/>
    </source>
</evidence>
<dbReference type="PANTHER" id="PTHR10856:SF0">
    <property type="entry name" value="CORONIN"/>
    <property type="match status" value="1"/>
</dbReference>
<dbReference type="GeneID" id="76150263"/>
<proteinExistence type="inferred from homology"/>
<dbReference type="GO" id="GO:0007015">
    <property type="term" value="P:actin filament organization"/>
    <property type="evidence" value="ECO:0007669"/>
    <property type="project" value="TreeGrafter"/>
</dbReference>
<accession>A0AAD5BFT4</accession>
<dbReference type="FunFam" id="2.130.10.10:FF:000197">
    <property type="entry name" value="Coronin"/>
    <property type="match status" value="1"/>
</dbReference>
<dbReference type="InterPro" id="IPR020472">
    <property type="entry name" value="WD40_PAC1"/>
</dbReference>
<feature type="repeat" description="WD" evidence="8">
    <location>
        <begin position="137"/>
        <end position="179"/>
    </location>
</feature>
<dbReference type="InterPro" id="IPR015048">
    <property type="entry name" value="DUF1899"/>
</dbReference>
<evidence type="ECO:0000256" key="11">
    <source>
        <dbReference type="SAM" id="MobiDB-lite"/>
    </source>
</evidence>
<evidence type="ECO:0000256" key="6">
    <source>
        <dbReference type="ARBA" id="ARBA00023203"/>
    </source>
</evidence>
<dbReference type="SUPFAM" id="SSF50978">
    <property type="entry name" value="WD40 repeat-like"/>
    <property type="match status" value="1"/>
</dbReference>
<feature type="compositionally biased region" description="Basic and acidic residues" evidence="11">
    <location>
        <begin position="462"/>
        <end position="475"/>
    </location>
</feature>
<feature type="region of interest" description="Disordered" evidence="11">
    <location>
        <begin position="408"/>
        <end position="637"/>
    </location>
</feature>
<keyword evidence="5 10" id="KW-0175">Coiled coil</keyword>
<feature type="compositionally biased region" description="Polar residues" evidence="11">
    <location>
        <begin position="476"/>
        <end position="486"/>
    </location>
</feature>
<comment type="caution">
    <text evidence="13">The sequence shown here is derived from an EMBL/GenBank/DDBJ whole genome shotgun (WGS) entry which is preliminary data.</text>
</comment>
<evidence type="ECO:0000256" key="8">
    <source>
        <dbReference type="PROSITE-ProRule" id="PRU00221"/>
    </source>
</evidence>
<comment type="subunit">
    <text evidence="7">Binds to F-actin.</text>
</comment>
<dbReference type="PROSITE" id="PS50294">
    <property type="entry name" value="WD_REPEATS_REGION"/>
    <property type="match status" value="3"/>
</dbReference>
<keyword evidence="4 9" id="KW-0677">Repeat</keyword>
<dbReference type="GO" id="GO:0051015">
    <property type="term" value="F:actin filament binding"/>
    <property type="evidence" value="ECO:0007669"/>
    <property type="project" value="TreeGrafter"/>
</dbReference>
<dbReference type="EMBL" id="JAIHNG010000110">
    <property type="protein sequence ID" value="KAI5959108.1"/>
    <property type="molecule type" value="Genomic_DNA"/>
</dbReference>
<evidence type="ECO:0000256" key="5">
    <source>
        <dbReference type="ARBA" id="ARBA00023054"/>
    </source>
</evidence>
<organism evidence="13 14">
    <name type="scientific">Candida theae</name>
    <dbReference type="NCBI Taxonomy" id="1198502"/>
    <lineage>
        <taxon>Eukaryota</taxon>
        <taxon>Fungi</taxon>
        <taxon>Dikarya</taxon>
        <taxon>Ascomycota</taxon>
        <taxon>Saccharomycotina</taxon>
        <taxon>Pichiomycetes</taxon>
        <taxon>Debaryomycetaceae</taxon>
        <taxon>Candida/Lodderomyces clade</taxon>
        <taxon>Candida</taxon>
    </lineage>
</organism>
<protein>
    <recommendedName>
        <fullName evidence="9">Coronin</fullName>
    </recommendedName>
</protein>
<evidence type="ECO:0000313" key="14">
    <source>
        <dbReference type="Proteomes" id="UP001204833"/>
    </source>
</evidence>
<evidence type="ECO:0000259" key="12">
    <source>
        <dbReference type="SMART" id="SM01166"/>
    </source>
</evidence>
<feature type="domain" description="DUF1899" evidence="12">
    <location>
        <begin position="4"/>
        <end position="68"/>
    </location>
</feature>
<dbReference type="Pfam" id="PF00400">
    <property type="entry name" value="WD40"/>
    <property type="match status" value="3"/>
</dbReference>
<keyword evidence="2" id="KW-0597">Phosphoprotein</keyword>
<feature type="compositionally biased region" description="Polar residues" evidence="11">
    <location>
        <begin position="627"/>
        <end position="637"/>
    </location>
</feature>
<dbReference type="SMART" id="SM00320">
    <property type="entry name" value="WD40"/>
    <property type="match status" value="4"/>
</dbReference>
<dbReference type="SMART" id="SM01166">
    <property type="entry name" value="DUF1899"/>
    <property type="match status" value="1"/>
</dbReference>
<evidence type="ECO:0000256" key="7">
    <source>
        <dbReference type="ARBA" id="ARBA00062568"/>
    </source>
</evidence>
<keyword evidence="14" id="KW-1185">Reference proteome</keyword>
<dbReference type="PROSITE" id="PS50082">
    <property type="entry name" value="WD_REPEATS_2"/>
    <property type="match status" value="3"/>
</dbReference>
<dbReference type="Pfam" id="PF16300">
    <property type="entry name" value="WD40_4"/>
    <property type="match status" value="1"/>
</dbReference>
<evidence type="ECO:0000256" key="2">
    <source>
        <dbReference type="ARBA" id="ARBA00022553"/>
    </source>
</evidence>
<dbReference type="InterPro" id="IPR001680">
    <property type="entry name" value="WD40_rpt"/>
</dbReference>
<feature type="compositionally biased region" description="Basic and acidic residues" evidence="11">
    <location>
        <begin position="580"/>
        <end position="626"/>
    </location>
</feature>
<dbReference type="Gene3D" id="2.130.10.10">
    <property type="entry name" value="YVTN repeat-like/Quinoprotein amine dehydrogenase"/>
    <property type="match status" value="1"/>
</dbReference>